<feature type="region of interest" description="Disordered" evidence="6">
    <location>
        <begin position="313"/>
        <end position="481"/>
    </location>
</feature>
<comment type="subcellular location">
    <subcellularLocation>
        <location evidence="1">Cytoplasm</location>
        <location evidence="1">Cytoskeleton</location>
    </subcellularLocation>
</comment>
<evidence type="ECO:0000256" key="4">
    <source>
        <dbReference type="ARBA" id="ARBA00022701"/>
    </source>
</evidence>
<keyword evidence="4" id="KW-0493">Microtubule</keyword>
<dbReference type="InterPro" id="IPR027329">
    <property type="entry name" value="TPX2_C"/>
</dbReference>
<feature type="domain" description="TPX2 C-terminal" evidence="7">
    <location>
        <begin position="255"/>
        <end position="330"/>
    </location>
</feature>
<evidence type="ECO:0000256" key="1">
    <source>
        <dbReference type="ARBA" id="ARBA00004245"/>
    </source>
</evidence>
<evidence type="ECO:0000313" key="9">
    <source>
        <dbReference type="Proteomes" id="UP000825729"/>
    </source>
</evidence>
<dbReference type="Proteomes" id="UP000825729">
    <property type="component" value="Unassembled WGS sequence"/>
</dbReference>
<dbReference type="EMBL" id="JAINDJ010000006">
    <property type="protein sequence ID" value="KAG9445234.1"/>
    <property type="molecule type" value="Genomic_DNA"/>
</dbReference>
<evidence type="ECO:0000259" key="7">
    <source>
        <dbReference type="Pfam" id="PF06886"/>
    </source>
</evidence>
<dbReference type="InterPro" id="IPR044806">
    <property type="entry name" value="WVD2/WDL1-4"/>
</dbReference>
<name>A0AAV7E936_ARIFI</name>
<dbReference type="GO" id="GO:0008017">
    <property type="term" value="F:microtubule binding"/>
    <property type="evidence" value="ECO:0007669"/>
    <property type="project" value="InterPro"/>
</dbReference>
<dbReference type="PANTHER" id="PTHR46372">
    <property type="entry name" value="PROTEIN WVD2-LIKE 3"/>
    <property type="match status" value="1"/>
</dbReference>
<feature type="compositionally biased region" description="Polar residues" evidence="6">
    <location>
        <begin position="163"/>
        <end position="183"/>
    </location>
</feature>
<evidence type="ECO:0000256" key="2">
    <source>
        <dbReference type="ARBA" id="ARBA00005885"/>
    </source>
</evidence>
<feature type="region of interest" description="Disordered" evidence="6">
    <location>
        <begin position="73"/>
        <end position="183"/>
    </location>
</feature>
<keyword evidence="9" id="KW-1185">Reference proteome</keyword>
<dbReference type="GO" id="GO:0005874">
    <property type="term" value="C:microtubule"/>
    <property type="evidence" value="ECO:0007669"/>
    <property type="project" value="UniProtKB-KW"/>
</dbReference>
<feature type="region of interest" description="Disordered" evidence="6">
    <location>
        <begin position="278"/>
        <end position="298"/>
    </location>
</feature>
<feature type="compositionally biased region" description="Basic residues" evidence="6">
    <location>
        <begin position="336"/>
        <end position="345"/>
    </location>
</feature>
<evidence type="ECO:0000256" key="3">
    <source>
        <dbReference type="ARBA" id="ARBA00022490"/>
    </source>
</evidence>
<feature type="compositionally biased region" description="Polar residues" evidence="6">
    <location>
        <begin position="205"/>
        <end position="244"/>
    </location>
</feature>
<feature type="compositionally biased region" description="Basic and acidic residues" evidence="6">
    <location>
        <begin position="107"/>
        <end position="116"/>
    </location>
</feature>
<organism evidence="8 9">
    <name type="scientific">Aristolochia fimbriata</name>
    <name type="common">White veined hardy Dutchman's pipe vine</name>
    <dbReference type="NCBI Taxonomy" id="158543"/>
    <lineage>
        <taxon>Eukaryota</taxon>
        <taxon>Viridiplantae</taxon>
        <taxon>Streptophyta</taxon>
        <taxon>Embryophyta</taxon>
        <taxon>Tracheophyta</taxon>
        <taxon>Spermatophyta</taxon>
        <taxon>Magnoliopsida</taxon>
        <taxon>Magnoliidae</taxon>
        <taxon>Piperales</taxon>
        <taxon>Aristolochiaceae</taxon>
        <taxon>Aristolochia</taxon>
    </lineage>
</organism>
<protein>
    <recommendedName>
        <fullName evidence="7">TPX2 C-terminal domain-containing protein</fullName>
    </recommendedName>
</protein>
<keyword evidence="3" id="KW-0963">Cytoplasm</keyword>
<sequence>MIAPMDSDWLRRCSCDGLVTEILASCYLAFDAMDMPNIAVPESGNFTDHVEGTATSPGKENGQVKYVADAVEVNGSSDGSSNKSSYGEVVSPVAASDSRKANVSKKLGAERGDHVKIAKMPTNQTERKVLPTVARKQGKGLSKSLSLPSKGNLANGLRKSTERTQQSSANTSSGSINLTSRLDNPSRRAFAGVTSVDSLKALARSKSSTAIPSSANRRSQSGKRGSVNVNIRSLASDTPQNGTSHVLRKSSGSDFAFRSDERAQKRKEFNLKLEEKTQAKEAEKNNLQAKTKEDQEAEIRHLRRSLAFKAKAMPTFYHEPPPQKGEVKKIPTTRPKSPKLGRHKPSMSLVENTTDRVSGSRHAVPKQGSSKQHGASLNGNGDETATVVKSSTRRSLSKLPSPKESSTKQDAKPFQQNPKMADRNRKVENADKSETSENHESREDSPPVAESLTDLDSFQDGVGYDDTILNLPDPPDEVSPK</sequence>
<dbReference type="AlphaFoldDB" id="A0AAV7E936"/>
<feature type="compositionally biased region" description="Low complexity" evidence="6">
    <location>
        <begin position="74"/>
        <end position="85"/>
    </location>
</feature>
<dbReference type="Pfam" id="PF06886">
    <property type="entry name" value="TPX2"/>
    <property type="match status" value="1"/>
</dbReference>
<keyword evidence="5" id="KW-0206">Cytoskeleton</keyword>
<evidence type="ECO:0000256" key="5">
    <source>
        <dbReference type="ARBA" id="ARBA00023212"/>
    </source>
</evidence>
<accession>A0AAV7E936</accession>
<dbReference type="GO" id="GO:0000226">
    <property type="term" value="P:microtubule cytoskeleton organization"/>
    <property type="evidence" value="ECO:0007669"/>
    <property type="project" value="InterPro"/>
</dbReference>
<proteinExistence type="inferred from homology"/>
<reference evidence="8 9" key="1">
    <citation type="submission" date="2021-07" db="EMBL/GenBank/DDBJ databases">
        <title>The Aristolochia fimbriata genome: insights into angiosperm evolution, floral development and chemical biosynthesis.</title>
        <authorList>
            <person name="Jiao Y."/>
        </authorList>
    </citation>
    <scope>NUCLEOTIDE SEQUENCE [LARGE SCALE GENOMIC DNA]</scope>
    <source>
        <strain evidence="8">IBCAS-2021</strain>
        <tissue evidence="8">Leaf</tissue>
    </source>
</reference>
<feature type="compositionally biased region" description="Low complexity" evidence="6">
    <location>
        <begin position="139"/>
        <end position="151"/>
    </location>
</feature>
<gene>
    <name evidence="8" type="ORF">H6P81_016574</name>
</gene>
<comment type="caution">
    <text evidence="8">The sequence shown here is derived from an EMBL/GenBank/DDBJ whole genome shotgun (WGS) entry which is preliminary data.</text>
</comment>
<feature type="compositionally biased region" description="Polar residues" evidence="6">
    <location>
        <begin position="367"/>
        <end position="390"/>
    </location>
</feature>
<feature type="region of interest" description="Disordered" evidence="6">
    <location>
        <begin position="204"/>
        <end position="261"/>
    </location>
</feature>
<evidence type="ECO:0000256" key="6">
    <source>
        <dbReference type="SAM" id="MobiDB-lite"/>
    </source>
</evidence>
<comment type="similarity">
    <text evidence="2">Belongs to the TPX2 family.</text>
</comment>
<feature type="compositionally biased region" description="Basic and acidic residues" evidence="6">
    <location>
        <begin position="420"/>
        <end position="445"/>
    </location>
</feature>
<dbReference type="PANTHER" id="PTHR46372:SF26">
    <property type="entry name" value="(WILD MALAYSIAN BANANA) HYPOTHETICAL PROTEIN"/>
    <property type="match status" value="1"/>
</dbReference>
<evidence type="ECO:0000313" key="8">
    <source>
        <dbReference type="EMBL" id="KAG9445234.1"/>
    </source>
</evidence>